<dbReference type="EMBL" id="UINC01071015">
    <property type="protein sequence ID" value="SVC05613.1"/>
    <property type="molecule type" value="Genomic_DNA"/>
</dbReference>
<organism evidence="1">
    <name type="scientific">marine metagenome</name>
    <dbReference type="NCBI Taxonomy" id="408172"/>
    <lineage>
        <taxon>unclassified sequences</taxon>
        <taxon>metagenomes</taxon>
        <taxon>ecological metagenomes</taxon>
    </lineage>
</organism>
<evidence type="ECO:0000313" key="1">
    <source>
        <dbReference type="EMBL" id="SVC05613.1"/>
    </source>
</evidence>
<gene>
    <name evidence="1" type="ORF">METZ01_LOCUS258467</name>
</gene>
<sequence>MVELNNGDALSCVVIMLDSLAYSNNSIVEMETLHDSDCCVFGYFKEEQITNKELSELKPTSNEAMRHLYSCDCNAGIEAVFSSFKGETLLVSFTLSDIKRKHPWLDDEDRTQEVINTARKYGADSPRMGRDFSTMKLEFRKRRGYSNAPTKDFSNKIMDFGSKAVVH</sequence>
<proteinExistence type="predicted"/>
<name>A0A382J3E9_9ZZZZ</name>
<accession>A0A382J3E9</accession>
<protein>
    <submittedName>
        <fullName evidence="1">Uncharacterized protein</fullName>
    </submittedName>
</protein>
<reference evidence="1" key="1">
    <citation type="submission" date="2018-05" db="EMBL/GenBank/DDBJ databases">
        <authorList>
            <person name="Lanie J.A."/>
            <person name="Ng W.-L."/>
            <person name="Kazmierczak K.M."/>
            <person name="Andrzejewski T.M."/>
            <person name="Davidsen T.M."/>
            <person name="Wayne K.J."/>
            <person name="Tettelin H."/>
            <person name="Glass J.I."/>
            <person name="Rusch D."/>
            <person name="Podicherti R."/>
            <person name="Tsui H.-C.T."/>
            <person name="Winkler M.E."/>
        </authorList>
    </citation>
    <scope>NUCLEOTIDE SEQUENCE</scope>
</reference>
<dbReference type="AlphaFoldDB" id="A0A382J3E9"/>